<evidence type="ECO:0000256" key="3">
    <source>
        <dbReference type="ARBA" id="ARBA00023125"/>
    </source>
</evidence>
<proteinExistence type="inferred from homology"/>
<keyword evidence="2" id="KW-0226">DNA condensation</keyword>
<evidence type="ECO:0000313" key="6">
    <source>
        <dbReference type="Proteomes" id="UP000698963"/>
    </source>
</evidence>
<dbReference type="AlphaFoldDB" id="A0A921DRD9"/>
<accession>A0A921DRD9</accession>
<dbReference type="OrthoDB" id="9799835at2"/>
<dbReference type="GO" id="GO:0030527">
    <property type="term" value="F:structural constituent of chromatin"/>
    <property type="evidence" value="ECO:0007669"/>
    <property type="project" value="InterPro"/>
</dbReference>
<gene>
    <name evidence="5" type="ORF">K8W16_04680</name>
</gene>
<evidence type="ECO:0000256" key="2">
    <source>
        <dbReference type="ARBA" id="ARBA00023067"/>
    </source>
</evidence>
<dbReference type="Proteomes" id="UP000698963">
    <property type="component" value="Unassembled WGS sequence"/>
</dbReference>
<reference evidence="5" key="2">
    <citation type="submission" date="2021-09" db="EMBL/GenBank/DDBJ databases">
        <authorList>
            <person name="Gilroy R."/>
        </authorList>
    </citation>
    <scope>NUCLEOTIDE SEQUENCE</scope>
    <source>
        <strain evidence="5">ChiGjej2B2-19336</strain>
    </source>
</reference>
<dbReference type="PROSITE" id="PS00045">
    <property type="entry name" value="HISTONE_LIKE"/>
    <property type="match status" value="1"/>
</dbReference>
<evidence type="ECO:0000256" key="4">
    <source>
        <dbReference type="RuleBase" id="RU003939"/>
    </source>
</evidence>
<dbReference type="CDD" id="cd13831">
    <property type="entry name" value="HU"/>
    <property type="match status" value="1"/>
</dbReference>
<organism evidence="5 6">
    <name type="scientific">Mailhella massiliensis</name>
    <dbReference type="NCBI Taxonomy" id="1903261"/>
    <lineage>
        <taxon>Bacteria</taxon>
        <taxon>Pseudomonadati</taxon>
        <taxon>Thermodesulfobacteriota</taxon>
        <taxon>Desulfovibrionia</taxon>
        <taxon>Desulfovibrionales</taxon>
        <taxon>Desulfovibrionaceae</taxon>
        <taxon>Mailhella</taxon>
    </lineage>
</organism>
<evidence type="ECO:0000313" key="5">
    <source>
        <dbReference type="EMBL" id="HJD96921.1"/>
    </source>
</evidence>
<dbReference type="SMART" id="SM00411">
    <property type="entry name" value="BHL"/>
    <property type="match status" value="1"/>
</dbReference>
<dbReference type="InterPro" id="IPR000119">
    <property type="entry name" value="Hist_DNA-bd"/>
</dbReference>
<dbReference type="InterPro" id="IPR010992">
    <property type="entry name" value="IHF-like_DNA-bd_dom_sf"/>
</dbReference>
<sequence>MTKAELVEKIYAKSGLETKVKSEAALDAVISAISECLASGDSITLMGFGSFKVVKRAPRTGRNPRTNEKIEIPACSVVKFLPGKALKDAIK</sequence>
<dbReference type="PRINTS" id="PR01727">
    <property type="entry name" value="DNABINDINGHU"/>
</dbReference>
<dbReference type="RefSeq" id="WP_077072119.1">
    <property type="nucleotide sequence ID" value="NZ_CALUWX010000029.1"/>
</dbReference>
<dbReference type="GO" id="GO:0003677">
    <property type="term" value="F:DNA binding"/>
    <property type="evidence" value="ECO:0007669"/>
    <property type="project" value="UniProtKB-KW"/>
</dbReference>
<dbReference type="Gene3D" id="4.10.520.10">
    <property type="entry name" value="IHF-like DNA-binding proteins"/>
    <property type="match status" value="1"/>
</dbReference>
<reference evidence="5" key="1">
    <citation type="journal article" date="2021" name="PeerJ">
        <title>Extensive microbial diversity within the chicken gut microbiome revealed by metagenomics and culture.</title>
        <authorList>
            <person name="Gilroy R."/>
            <person name="Ravi A."/>
            <person name="Getino M."/>
            <person name="Pursley I."/>
            <person name="Horton D.L."/>
            <person name="Alikhan N.F."/>
            <person name="Baker D."/>
            <person name="Gharbi K."/>
            <person name="Hall N."/>
            <person name="Watson M."/>
            <person name="Adriaenssens E.M."/>
            <person name="Foster-Nyarko E."/>
            <person name="Jarju S."/>
            <person name="Secka A."/>
            <person name="Antonio M."/>
            <person name="Oren A."/>
            <person name="Chaudhuri R.R."/>
            <person name="La Ragione R."/>
            <person name="Hildebrand F."/>
            <person name="Pallen M.J."/>
        </authorList>
    </citation>
    <scope>NUCLEOTIDE SEQUENCE</scope>
    <source>
        <strain evidence="5">ChiGjej2B2-19336</strain>
    </source>
</reference>
<dbReference type="EMBL" id="DYZA01000086">
    <property type="protein sequence ID" value="HJD96921.1"/>
    <property type="molecule type" value="Genomic_DNA"/>
</dbReference>
<dbReference type="GO" id="GO:0030261">
    <property type="term" value="P:chromosome condensation"/>
    <property type="evidence" value="ECO:0007669"/>
    <property type="project" value="UniProtKB-KW"/>
</dbReference>
<comment type="similarity">
    <text evidence="1 4">Belongs to the bacterial histone-like protein family.</text>
</comment>
<dbReference type="Pfam" id="PF00216">
    <property type="entry name" value="Bac_DNA_binding"/>
    <property type="match status" value="1"/>
</dbReference>
<protein>
    <submittedName>
        <fullName evidence="5">HU family DNA-binding protein</fullName>
    </submittedName>
</protein>
<keyword evidence="3 5" id="KW-0238">DNA-binding</keyword>
<dbReference type="PANTHER" id="PTHR33175">
    <property type="entry name" value="DNA-BINDING PROTEIN HU"/>
    <property type="match status" value="1"/>
</dbReference>
<dbReference type="PANTHER" id="PTHR33175:SF3">
    <property type="entry name" value="DNA-BINDING PROTEIN HU-BETA"/>
    <property type="match status" value="1"/>
</dbReference>
<name>A0A921DRD9_9BACT</name>
<dbReference type="InterPro" id="IPR020816">
    <property type="entry name" value="Histone-like_DNA-bd_CS"/>
</dbReference>
<dbReference type="SUPFAM" id="SSF47729">
    <property type="entry name" value="IHF-like DNA-binding proteins"/>
    <property type="match status" value="1"/>
</dbReference>
<evidence type="ECO:0000256" key="1">
    <source>
        <dbReference type="ARBA" id="ARBA00010529"/>
    </source>
</evidence>
<comment type="caution">
    <text evidence="5">The sequence shown here is derived from an EMBL/GenBank/DDBJ whole genome shotgun (WGS) entry which is preliminary data.</text>
</comment>